<dbReference type="GO" id="GO:0004725">
    <property type="term" value="F:protein tyrosine phosphatase activity"/>
    <property type="evidence" value="ECO:0007669"/>
    <property type="project" value="TreeGrafter"/>
</dbReference>
<reference evidence="3 4" key="1">
    <citation type="journal article" date="2013" name="BMC Genomics">
        <title>Genomics-driven discovery of the pneumocandin biosynthetic gene cluster in the fungus Glarea lozoyensis.</title>
        <authorList>
            <person name="Chen L."/>
            <person name="Yue Q."/>
            <person name="Zhang X."/>
            <person name="Xiang M."/>
            <person name="Wang C."/>
            <person name="Li S."/>
            <person name="Che Y."/>
            <person name="Ortiz-Lopez F.J."/>
            <person name="Bills G.F."/>
            <person name="Liu X."/>
            <person name="An Z."/>
        </authorList>
    </citation>
    <scope>NUCLEOTIDE SEQUENCE [LARGE SCALE GENOMIC DNA]</scope>
    <source>
        <strain evidence="4">ATCC 20868 / MF5171</strain>
    </source>
</reference>
<name>S3D087_GLAL2</name>
<dbReference type="GO" id="GO:0005634">
    <property type="term" value="C:nucleus"/>
    <property type="evidence" value="ECO:0007669"/>
    <property type="project" value="TreeGrafter"/>
</dbReference>
<dbReference type="GO" id="GO:0005737">
    <property type="term" value="C:cytoplasm"/>
    <property type="evidence" value="ECO:0007669"/>
    <property type="project" value="TreeGrafter"/>
</dbReference>
<evidence type="ECO:0000259" key="2">
    <source>
        <dbReference type="PROSITE" id="PS50206"/>
    </source>
</evidence>
<dbReference type="STRING" id="1116229.S3D087"/>
<feature type="compositionally biased region" description="Acidic residues" evidence="1">
    <location>
        <begin position="158"/>
        <end position="168"/>
    </location>
</feature>
<feature type="domain" description="Rhodanese" evidence="2">
    <location>
        <begin position="34"/>
        <end position="208"/>
    </location>
</feature>
<protein>
    <submittedName>
        <fullName evidence="3">Rhodanese/Cell cycle control phosphatase</fullName>
    </submittedName>
</protein>
<dbReference type="KEGG" id="glz:GLAREA_12558"/>
<dbReference type="PANTHER" id="PTHR10828:SF38">
    <property type="entry name" value="ARSENICAL-RESISTANCE PROTEIN 2-RELATED"/>
    <property type="match status" value="1"/>
</dbReference>
<evidence type="ECO:0000256" key="1">
    <source>
        <dbReference type="SAM" id="MobiDB-lite"/>
    </source>
</evidence>
<keyword evidence="4" id="KW-1185">Reference proteome</keyword>
<dbReference type="InterPro" id="IPR001763">
    <property type="entry name" value="Rhodanese-like_dom"/>
</dbReference>
<gene>
    <name evidence="3" type="ORF">GLAREA_12558</name>
</gene>
<dbReference type="SUPFAM" id="SSF52821">
    <property type="entry name" value="Rhodanese/Cell cycle control phosphatase"/>
    <property type="match status" value="1"/>
</dbReference>
<dbReference type="GeneID" id="19471598"/>
<evidence type="ECO:0000313" key="3">
    <source>
        <dbReference type="EMBL" id="EPE31255.1"/>
    </source>
</evidence>
<dbReference type="PANTHER" id="PTHR10828">
    <property type="entry name" value="M-PHASE INDUCER PHOSPHATASE DUAL SPECIFICITY PHOSPHATASE CDC25"/>
    <property type="match status" value="1"/>
</dbReference>
<dbReference type="Gene3D" id="3.40.250.10">
    <property type="entry name" value="Rhodanese-like domain"/>
    <property type="match status" value="1"/>
</dbReference>
<dbReference type="SMART" id="SM00450">
    <property type="entry name" value="RHOD"/>
    <property type="match status" value="1"/>
</dbReference>
<dbReference type="Pfam" id="PF00581">
    <property type="entry name" value="Rhodanese"/>
    <property type="match status" value="1"/>
</dbReference>
<dbReference type="OrthoDB" id="102559at2759"/>
<accession>S3D087</accession>
<dbReference type="EMBL" id="KE145362">
    <property type="protein sequence ID" value="EPE31255.1"/>
    <property type="molecule type" value="Genomic_DNA"/>
</dbReference>
<feature type="region of interest" description="Disordered" evidence="1">
    <location>
        <begin position="158"/>
        <end position="186"/>
    </location>
</feature>
<dbReference type="PROSITE" id="PS50206">
    <property type="entry name" value="RHODANESE_3"/>
    <property type="match status" value="1"/>
</dbReference>
<dbReference type="OMA" id="KHSIHAP"/>
<sequence length="222" mass="24640">MSVATQATVASLPRLTAAELSDILLKQGTDSLDVKNDITVIDVRDDDHIGGHIRNSLHVPSATHATALPSLVHKLRDKPVVVFHCALSQVRGPKAALQYIRERERLVGPGSTRVTAVVDDAEELVVGKKGPGVGEMLKRDREEQLKREERGVLRHEVEEGEEGWEDVDREGQVVQDSQAAGDEKQKQRVLVLEGGFVEWQAVHGEDERLTEAYSKELWKDAY</sequence>
<dbReference type="Proteomes" id="UP000016922">
    <property type="component" value="Unassembled WGS sequence"/>
</dbReference>
<dbReference type="AlphaFoldDB" id="S3D087"/>
<dbReference type="HOGENOM" id="CLU_107716_1_0_1"/>
<organism evidence="3 4">
    <name type="scientific">Glarea lozoyensis (strain ATCC 20868 / MF5171)</name>
    <dbReference type="NCBI Taxonomy" id="1116229"/>
    <lineage>
        <taxon>Eukaryota</taxon>
        <taxon>Fungi</taxon>
        <taxon>Dikarya</taxon>
        <taxon>Ascomycota</taxon>
        <taxon>Pezizomycotina</taxon>
        <taxon>Leotiomycetes</taxon>
        <taxon>Helotiales</taxon>
        <taxon>Helotiaceae</taxon>
        <taxon>Glarea</taxon>
    </lineage>
</organism>
<proteinExistence type="predicted"/>
<dbReference type="InterPro" id="IPR036873">
    <property type="entry name" value="Rhodanese-like_dom_sf"/>
</dbReference>
<evidence type="ECO:0000313" key="4">
    <source>
        <dbReference type="Proteomes" id="UP000016922"/>
    </source>
</evidence>
<dbReference type="eggNOG" id="KOG3772">
    <property type="taxonomic scope" value="Eukaryota"/>
</dbReference>
<dbReference type="RefSeq" id="XP_008081530.1">
    <property type="nucleotide sequence ID" value="XM_008083339.1"/>
</dbReference>